<protein>
    <submittedName>
        <fullName evidence="1">Uncharacterized protein</fullName>
    </submittedName>
</protein>
<dbReference type="EMBL" id="JACRDE010000639">
    <property type="protein sequence ID" value="MBI5252687.1"/>
    <property type="molecule type" value="Genomic_DNA"/>
</dbReference>
<accession>A0A9D6Z6N0</accession>
<evidence type="ECO:0000313" key="1">
    <source>
        <dbReference type="EMBL" id="MBI5252687.1"/>
    </source>
</evidence>
<proteinExistence type="predicted"/>
<dbReference type="AlphaFoldDB" id="A0A9D6Z6N0"/>
<evidence type="ECO:0000313" key="2">
    <source>
        <dbReference type="Proteomes" id="UP000807825"/>
    </source>
</evidence>
<comment type="caution">
    <text evidence="1">The sequence shown here is derived from an EMBL/GenBank/DDBJ whole genome shotgun (WGS) entry which is preliminary data.</text>
</comment>
<reference evidence="1" key="1">
    <citation type="submission" date="2020-07" db="EMBL/GenBank/DDBJ databases">
        <title>Huge and variable diversity of episymbiotic CPR bacteria and DPANN archaea in groundwater ecosystems.</title>
        <authorList>
            <person name="He C.Y."/>
            <person name="Keren R."/>
            <person name="Whittaker M."/>
            <person name="Farag I.F."/>
            <person name="Doudna J."/>
            <person name="Cate J.H.D."/>
            <person name="Banfield J.F."/>
        </authorList>
    </citation>
    <scope>NUCLEOTIDE SEQUENCE</scope>
    <source>
        <strain evidence="1">NC_groundwater_1664_Pr3_B-0.1um_52_9</strain>
    </source>
</reference>
<name>A0A9D6Z6N0_9BACT</name>
<sequence length="183" mass="20585">MSEEHPQEAHLPSPPKKRSVNAKQFLAAFRERPDDVHLMQMFALKPKQLGKIYSTLLQKGVLSEYEYSYRDKKIPELDEEARTVLAASALANMVESPSQALAELTLSSGHQLDPAVTKALEEWRKRKLVRKASQVTEPTMELCPKCRNPKDPSSPDSCAYCGIVFAKIASSEKFRGVSVWHDD</sequence>
<dbReference type="Proteomes" id="UP000807825">
    <property type="component" value="Unassembled WGS sequence"/>
</dbReference>
<gene>
    <name evidence="1" type="ORF">HY912_24595</name>
</gene>
<organism evidence="1 2">
    <name type="scientific">Desulfomonile tiedjei</name>
    <dbReference type="NCBI Taxonomy" id="2358"/>
    <lineage>
        <taxon>Bacteria</taxon>
        <taxon>Pseudomonadati</taxon>
        <taxon>Thermodesulfobacteriota</taxon>
        <taxon>Desulfomonilia</taxon>
        <taxon>Desulfomonilales</taxon>
        <taxon>Desulfomonilaceae</taxon>
        <taxon>Desulfomonile</taxon>
    </lineage>
</organism>